<evidence type="ECO:0000259" key="1">
    <source>
        <dbReference type="Pfam" id="PF18735"/>
    </source>
</evidence>
<dbReference type="Pfam" id="PF18735">
    <property type="entry name" value="HEPN_RiboL-PSP"/>
    <property type="match status" value="1"/>
</dbReference>
<organism evidence="2 3">
    <name type="scientific">Pseudoduganella chitinolytica</name>
    <dbReference type="NCBI Taxonomy" id="34070"/>
    <lineage>
        <taxon>Bacteria</taxon>
        <taxon>Pseudomonadati</taxon>
        <taxon>Pseudomonadota</taxon>
        <taxon>Betaproteobacteria</taxon>
        <taxon>Burkholderiales</taxon>
        <taxon>Oxalobacteraceae</taxon>
        <taxon>Telluria group</taxon>
        <taxon>Pseudoduganella</taxon>
    </lineage>
</organism>
<feature type="domain" description="RiboL-PSP-HEPN" evidence="1">
    <location>
        <begin position="11"/>
        <end position="208"/>
    </location>
</feature>
<accession>A0ABY8BAF8</accession>
<evidence type="ECO:0000313" key="2">
    <source>
        <dbReference type="EMBL" id="WEF32423.1"/>
    </source>
</evidence>
<proteinExistence type="predicted"/>
<protein>
    <submittedName>
        <fullName evidence="2">MAE_28990/MAE_18760 family HEPN-like nuclease</fullName>
    </submittedName>
</protein>
<dbReference type="Proteomes" id="UP001216510">
    <property type="component" value="Chromosome"/>
</dbReference>
<sequence length="225" mass="25957">MAIERAAITNRLSEVHKLWLYIKHNESSATPPIDIDEIKMVRGLFFVSLYGAYERSVNESVVQYFTLINSLGISYNHFSGNFYPAAFDSMFTSLRTSEQKWKKRVEFGAFVESSEVCQINSGVFEDQLQNPKSKILKMIAEYLGASQLYNRNHADELYLDEVVEKRNQVAHGRNTAIVVGSTGRSDELVIRYQAISRILESFVQMLENHYLSKDYIRPPYRGQYN</sequence>
<reference evidence="2 3" key="1">
    <citation type="submission" date="2023-02" db="EMBL/GenBank/DDBJ databases">
        <title>Gemone sequence of Telluria chitinolytica ACM 3522T.</title>
        <authorList>
            <person name="Frediansyah A."/>
            <person name="Miess H."/>
            <person name="Gross H."/>
        </authorList>
    </citation>
    <scope>NUCLEOTIDE SEQUENCE [LARGE SCALE GENOMIC DNA]</scope>
    <source>
        <strain evidence="2 3">ACM 3522</strain>
    </source>
</reference>
<evidence type="ECO:0000313" key="3">
    <source>
        <dbReference type="Proteomes" id="UP001216510"/>
    </source>
</evidence>
<gene>
    <name evidence="2" type="ORF">PX653_23910</name>
</gene>
<dbReference type="EMBL" id="CP119083">
    <property type="protein sequence ID" value="WEF32423.1"/>
    <property type="molecule type" value="Genomic_DNA"/>
</dbReference>
<dbReference type="RefSeq" id="WP_277415169.1">
    <property type="nucleotide sequence ID" value="NZ_CP119083.1"/>
</dbReference>
<dbReference type="InterPro" id="IPR041519">
    <property type="entry name" value="HEPN_RiboL-PSP"/>
</dbReference>
<name>A0ABY8BAF8_9BURK</name>
<keyword evidence="3" id="KW-1185">Reference proteome</keyword>